<protein>
    <recommendedName>
        <fullName evidence="4">Enolase C-terminal domain-containing protein</fullName>
    </recommendedName>
</protein>
<feature type="domain" description="Enolase C-terminal" evidence="4">
    <location>
        <begin position="4"/>
        <end position="70"/>
    </location>
</feature>
<dbReference type="InterPro" id="IPR036849">
    <property type="entry name" value="Enolase-like_C_sf"/>
</dbReference>
<evidence type="ECO:0000313" key="6">
    <source>
        <dbReference type="Proteomes" id="UP000325273"/>
    </source>
</evidence>
<dbReference type="GO" id="GO:0016836">
    <property type="term" value="F:hydro-lyase activity"/>
    <property type="evidence" value="ECO:0007669"/>
    <property type="project" value="TreeGrafter"/>
</dbReference>
<dbReference type="EMBL" id="VTUZ01000003">
    <property type="protein sequence ID" value="KAA1014446.1"/>
    <property type="molecule type" value="Genomic_DNA"/>
</dbReference>
<keyword evidence="2" id="KW-0479">Metal-binding</keyword>
<proteinExistence type="predicted"/>
<dbReference type="AlphaFoldDB" id="A0A5B0HGI3"/>
<dbReference type="InterPro" id="IPR029065">
    <property type="entry name" value="Enolase_C-like"/>
</dbReference>
<sequence>MLGGEISAVNADSCRLGGLNEVLVVLLMAAKFGVPVCPHGVVSGCASTCSTSLCSTTSACRHRLKTMYSNTSTTCTSTLSTPS</sequence>
<gene>
    <name evidence="5" type="ORF">FVF58_06250</name>
</gene>
<dbReference type="GO" id="GO:0000287">
    <property type="term" value="F:magnesium ion binding"/>
    <property type="evidence" value="ECO:0007669"/>
    <property type="project" value="TreeGrafter"/>
</dbReference>
<dbReference type="SUPFAM" id="SSF51604">
    <property type="entry name" value="Enolase C-terminal domain-like"/>
    <property type="match status" value="1"/>
</dbReference>
<keyword evidence="3" id="KW-0460">Magnesium</keyword>
<evidence type="ECO:0000256" key="3">
    <source>
        <dbReference type="ARBA" id="ARBA00022842"/>
    </source>
</evidence>
<evidence type="ECO:0000259" key="4">
    <source>
        <dbReference type="Pfam" id="PF13378"/>
    </source>
</evidence>
<dbReference type="RefSeq" id="WP_149669013.1">
    <property type="nucleotide sequence ID" value="NZ_VTUZ01000003.1"/>
</dbReference>
<reference evidence="5 6" key="1">
    <citation type="submission" date="2019-08" db="EMBL/GenBank/DDBJ databases">
        <title>Paraburkholderia sp. DCY113.</title>
        <authorList>
            <person name="Kang J."/>
        </authorList>
    </citation>
    <scope>NUCLEOTIDE SEQUENCE [LARGE SCALE GENOMIC DNA]</scope>
    <source>
        <strain evidence="5 6">DCY113</strain>
    </source>
</reference>
<dbReference type="Proteomes" id="UP000325273">
    <property type="component" value="Unassembled WGS sequence"/>
</dbReference>
<dbReference type="PANTHER" id="PTHR13794">
    <property type="entry name" value="ENOLASE SUPERFAMILY, MANDELATE RACEMASE"/>
    <property type="match status" value="1"/>
</dbReference>
<dbReference type="Pfam" id="PF13378">
    <property type="entry name" value="MR_MLE_C"/>
    <property type="match status" value="1"/>
</dbReference>
<dbReference type="Gene3D" id="3.20.20.120">
    <property type="entry name" value="Enolase-like C-terminal domain"/>
    <property type="match status" value="1"/>
</dbReference>
<evidence type="ECO:0000256" key="1">
    <source>
        <dbReference type="ARBA" id="ARBA00001946"/>
    </source>
</evidence>
<dbReference type="PANTHER" id="PTHR13794:SF58">
    <property type="entry name" value="MITOCHONDRIAL ENOLASE SUPERFAMILY MEMBER 1"/>
    <property type="match status" value="1"/>
</dbReference>
<evidence type="ECO:0000313" key="5">
    <source>
        <dbReference type="EMBL" id="KAA1014446.1"/>
    </source>
</evidence>
<dbReference type="InterPro" id="IPR046945">
    <property type="entry name" value="RHMD-like"/>
</dbReference>
<comment type="cofactor">
    <cofactor evidence="1">
        <name>Mg(2+)</name>
        <dbReference type="ChEBI" id="CHEBI:18420"/>
    </cofactor>
</comment>
<keyword evidence="6" id="KW-1185">Reference proteome</keyword>
<accession>A0A5B0HGI3</accession>
<dbReference type="GO" id="GO:0016052">
    <property type="term" value="P:carbohydrate catabolic process"/>
    <property type="evidence" value="ECO:0007669"/>
    <property type="project" value="TreeGrafter"/>
</dbReference>
<evidence type="ECO:0000256" key="2">
    <source>
        <dbReference type="ARBA" id="ARBA00022723"/>
    </source>
</evidence>
<organism evidence="5 6">
    <name type="scientific">Paraburkholderia panacisoli</name>
    <dbReference type="NCBI Taxonomy" id="2603818"/>
    <lineage>
        <taxon>Bacteria</taxon>
        <taxon>Pseudomonadati</taxon>
        <taxon>Pseudomonadota</taxon>
        <taxon>Betaproteobacteria</taxon>
        <taxon>Burkholderiales</taxon>
        <taxon>Burkholderiaceae</taxon>
        <taxon>Paraburkholderia</taxon>
    </lineage>
</organism>
<name>A0A5B0HGI3_9BURK</name>
<comment type="caution">
    <text evidence="5">The sequence shown here is derived from an EMBL/GenBank/DDBJ whole genome shotgun (WGS) entry which is preliminary data.</text>
</comment>